<feature type="region of interest" description="Disordered" evidence="1">
    <location>
        <begin position="42"/>
        <end position="134"/>
    </location>
</feature>
<protein>
    <submittedName>
        <fullName evidence="2">Uncharacterized protein</fullName>
    </submittedName>
</protein>
<keyword evidence="3" id="KW-1185">Reference proteome</keyword>
<evidence type="ECO:0000313" key="2">
    <source>
        <dbReference type="EMBL" id="CAI9289390.1"/>
    </source>
</evidence>
<evidence type="ECO:0000256" key="1">
    <source>
        <dbReference type="SAM" id="MobiDB-lite"/>
    </source>
</evidence>
<organism evidence="2 3">
    <name type="scientific">Lactuca saligna</name>
    <name type="common">Willowleaf lettuce</name>
    <dbReference type="NCBI Taxonomy" id="75948"/>
    <lineage>
        <taxon>Eukaryota</taxon>
        <taxon>Viridiplantae</taxon>
        <taxon>Streptophyta</taxon>
        <taxon>Embryophyta</taxon>
        <taxon>Tracheophyta</taxon>
        <taxon>Spermatophyta</taxon>
        <taxon>Magnoliopsida</taxon>
        <taxon>eudicotyledons</taxon>
        <taxon>Gunneridae</taxon>
        <taxon>Pentapetalae</taxon>
        <taxon>asterids</taxon>
        <taxon>campanulids</taxon>
        <taxon>Asterales</taxon>
        <taxon>Asteraceae</taxon>
        <taxon>Cichorioideae</taxon>
        <taxon>Cichorieae</taxon>
        <taxon>Lactucinae</taxon>
        <taxon>Lactuca</taxon>
    </lineage>
</organism>
<dbReference type="Proteomes" id="UP001177003">
    <property type="component" value="Chromosome 6"/>
</dbReference>
<gene>
    <name evidence="2" type="ORF">LSALG_LOCUS28630</name>
</gene>
<dbReference type="AlphaFoldDB" id="A0AA36ED32"/>
<accession>A0AA36ED32</accession>
<feature type="compositionally biased region" description="Basic and acidic residues" evidence="1">
    <location>
        <begin position="42"/>
        <end position="52"/>
    </location>
</feature>
<feature type="compositionally biased region" description="Polar residues" evidence="1">
    <location>
        <begin position="96"/>
        <end position="106"/>
    </location>
</feature>
<dbReference type="EMBL" id="OX465082">
    <property type="protein sequence ID" value="CAI9289390.1"/>
    <property type="molecule type" value="Genomic_DNA"/>
</dbReference>
<feature type="compositionally biased region" description="Basic and acidic residues" evidence="1">
    <location>
        <begin position="65"/>
        <end position="80"/>
    </location>
</feature>
<sequence>MFEDDKTTVGAIPISTAFNLLQKPSSSKKHFDFGLSSSSEVFKEEENLEGNKHYSPPPNGTLKGDQGDKAQDTLGDDSKPTEPNNDDNEDDKKYESSTSDTRSSDVNFADPFSCWNSNTELPRPTPKSIKSIRK</sequence>
<name>A0AA36ED32_LACSI</name>
<evidence type="ECO:0000313" key="3">
    <source>
        <dbReference type="Proteomes" id="UP001177003"/>
    </source>
</evidence>
<reference evidence="2" key="1">
    <citation type="submission" date="2023-04" db="EMBL/GenBank/DDBJ databases">
        <authorList>
            <person name="Vijverberg K."/>
            <person name="Xiong W."/>
            <person name="Schranz E."/>
        </authorList>
    </citation>
    <scope>NUCLEOTIDE SEQUENCE</scope>
</reference>
<proteinExistence type="predicted"/>